<name>A0A512L875_9PROT</name>
<evidence type="ECO:0000256" key="7">
    <source>
        <dbReference type="HAMAP-Rule" id="MF_00412"/>
    </source>
</evidence>
<comment type="catalytic activity">
    <reaction evidence="6 7">
        <text>L-glutamate 5-semialdehyde + phosphate + NADP(+) = L-glutamyl 5-phosphate + NADPH + H(+)</text>
        <dbReference type="Rhea" id="RHEA:19541"/>
        <dbReference type="ChEBI" id="CHEBI:15378"/>
        <dbReference type="ChEBI" id="CHEBI:43474"/>
        <dbReference type="ChEBI" id="CHEBI:57783"/>
        <dbReference type="ChEBI" id="CHEBI:58066"/>
        <dbReference type="ChEBI" id="CHEBI:58274"/>
        <dbReference type="ChEBI" id="CHEBI:58349"/>
        <dbReference type="EC" id="1.2.1.41"/>
    </reaction>
</comment>
<comment type="function">
    <text evidence="7">Catalyzes the NADPH-dependent reduction of L-glutamate 5-phosphate into L-glutamate 5-semialdehyde and phosphate. The product spontaneously undergoes cyclization to form 1-pyrroline-5-carboxylate.</text>
</comment>
<dbReference type="Gene3D" id="3.40.309.10">
    <property type="entry name" value="Aldehyde Dehydrogenase, Chain A, domain 2"/>
    <property type="match status" value="1"/>
</dbReference>
<comment type="pathway">
    <text evidence="1 7">Amino-acid biosynthesis; L-proline biosynthesis; L-glutamate 5-semialdehyde from L-glutamate: step 2/2.</text>
</comment>
<keyword evidence="4 7" id="KW-0521">NADP</keyword>
<organism evidence="9 10">
    <name type="scientific">Sulfuriferula plumbiphila</name>
    <dbReference type="NCBI Taxonomy" id="171865"/>
    <lineage>
        <taxon>Bacteria</taxon>
        <taxon>Pseudomonadati</taxon>
        <taxon>Pseudomonadota</taxon>
        <taxon>Betaproteobacteria</taxon>
        <taxon>Nitrosomonadales</taxon>
        <taxon>Sulfuricellaceae</taxon>
        <taxon>Sulfuriferula</taxon>
    </lineage>
</organism>
<comment type="subcellular location">
    <subcellularLocation>
        <location evidence="7">Cytoplasm</location>
    </subcellularLocation>
</comment>
<dbReference type="NCBIfam" id="NF001221">
    <property type="entry name" value="PRK00197.1"/>
    <property type="match status" value="1"/>
</dbReference>
<dbReference type="GO" id="GO:0004350">
    <property type="term" value="F:glutamate-5-semialdehyde dehydrogenase activity"/>
    <property type="evidence" value="ECO:0007669"/>
    <property type="project" value="UniProtKB-UniRule"/>
</dbReference>
<keyword evidence="7" id="KW-0963">Cytoplasm</keyword>
<evidence type="ECO:0000256" key="3">
    <source>
        <dbReference type="ARBA" id="ARBA00022650"/>
    </source>
</evidence>
<dbReference type="HAMAP" id="MF_00412">
    <property type="entry name" value="ProA"/>
    <property type="match status" value="1"/>
</dbReference>
<dbReference type="EMBL" id="BKAD01000017">
    <property type="protein sequence ID" value="GEP30684.1"/>
    <property type="molecule type" value="Genomic_DNA"/>
</dbReference>
<dbReference type="PANTHER" id="PTHR11063:SF8">
    <property type="entry name" value="DELTA-1-PYRROLINE-5-CARBOXYLATE SYNTHASE"/>
    <property type="match status" value="1"/>
</dbReference>
<dbReference type="SUPFAM" id="SSF53720">
    <property type="entry name" value="ALDH-like"/>
    <property type="match status" value="1"/>
</dbReference>
<dbReference type="FunFam" id="3.40.309.10:FF:000006">
    <property type="entry name" value="Gamma-glutamyl phosphate reductase"/>
    <property type="match status" value="1"/>
</dbReference>
<feature type="domain" description="Aldehyde dehydrogenase" evidence="8">
    <location>
        <begin position="12"/>
        <end position="314"/>
    </location>
</feature>
<dbReference type="GO" id="GO:0050661">
    <property type="term" value="F:NADP binding"/>
    <property type="evidence" value="ECO:0007669"/>
    <property type="project" value="InterPro"/>
</dbReference>
<evidence type="ECO:0000256" key="1">
    <source>
        <dbReference type="ARBA" id="ARBA00004985"/>
    </source>
</evidence>
<dbReference type="PANTHER" id="PTHR11063">
    <property type="entry name" value="GLUTAMATE SEMIALDEHYDE DEHYDROGENASE"/>
    <property type="match status" value="1"/>
</dbReference>
<dbReference type="OrthoDB" id="9809970at2"/>
<dbReference type="Pfam" id="PF00171">
    <property type="entry name" value="Aldedh"/>
    <property type="match status" value="1"/>
</dbReference>
<dbReference type="PROSITE" id="PS01223">
    <property type="entry name" value="PROA"/>
    <property type="match status" value="1"/>
</dbReference>
<dbReference type="Gene3D" id="3.40.605.10">
    <property type="entry name" value="Aldehyde Dehydrogenase, Chain A, domain 1"/>
    <property type="match status" value="1"/>
</dbReference>
<proteinExistence type="inferred from homology"/>
<evidence type="ECO:0000259" key="8">
    <source>
        <dbReference type="Pfam" id="PF00171"/>
    </source>
</evidence>
<evidence type="ECO:0000256" key="5">
    <source>
        <dbReference type="ARBA" id="ARBA00023002"/>
    </source>
</evidence>
<dbReference type="CDD" id="cd07079">
    <property type="entry name" value="ALDH_F18-19_ProA-GPR"/>
    <property type="match status" value="1"/>
</dbReference>
<reference evidence="9 10" key="1">
    <citation type="submission" date="2019-07" db="EMBL/GenBank/DDBJ databases">
        <title>Whole genome shotgun sequence of Thiobacillus plumbophilus NBRC 107929.</title>
        <authorList>
            <person name="Hosoyama A."/>
            <person name="Uohara A."/>
            <person name="Ohji S."/>
            <person name="Ichikawa N."/>
        </authorList>
    </citation>
    <scope>NUCLEOTIDE SEQUENCE [LARGE SCALE GENOMIC DNA]</scope>
    <source>
        <strain evidence="9 10">NBRC 107929</strain>
    </source>
</reference>
<protein>
    <recommendedName>
        <fullName evidence="7">Gamma-glutamyl phosphate reductase</fullName>
        <shortName evidence="7">GPR</shortName>
        <ecNumber evidence="7">1.2.1.41</ecNumber>
    </recommendedName>
    <alternativeName>
        <fullName evidence="7">Glutamate-5-semialdehyde dehydrogenase</fullName>
    </alternativeName>
    <alternativeName>
        <fullName evidence="7">Glutamyl-gamma-semialdehyde dehydrogenase</fullName>
        <shortName evidence="7">GSA dehydrogenase</shortName>
    </alternativeName>
</protein>
<keyword evidence="2 7" id="KW-0028">Amino-acid biosynthesis</keyword>
<dbReference type="Proteomes" id="UP000321337">
    <property type="component" value="Unassembled WGS sequence"/>
</dbReference>
<dbReference type="GO" id="GO:0055129">
    <property type="term" value="P:L-proline biosynthetic process"/>
    <property type="evidence" value="ECO:0007669"/>
    <property type="project" value="UniProtKB-UniRule"/>
</dbReference>
<dbReference type="InterPro" id="IPR015590">
    <property type="entry name" value="Aldehyde_DH_dom"/>
</dbReference>
<evidence type="ECO:0000256" key="4">
    <source>
        <dbReference type="ARBA" id="ARBA00022857"/>
    </source>
</evidence>
<keyword evidence="5 7" id="KW-0560">Oxidoreductase</keyword>
<comment type="caution">
    <text evidence="9">The sequence shown here is derived from an EMBL/GenBank/DDBJ whole genome shotgun (WGS) entry which is preliminary data.</text>
</comment>
<keyword evidence="10" id="KW-1185">Reference proteome</keyword>
<dbReference type="RefSeq" id="WP_147072984.1">
    <property type="nucleotide sequence ID" value="NZ_AP021884.1"/>
</dbReference>
<dbReference type="NCBIfam" id="TIGR00407">
    <property type="entry name" value="proA"/>
    <property type="match status" value="1"/>
</dbReference>
<dbReference type="EC" id="1.2.1.41" evidence="7"/>
<evidence type="ECO:0000256" key="6">
    <source>
        <dbReference type="ARBA" id="ARBA00049024"/>
    </source>
</evidence>
<evidence type="ECO:0000313" key="10">
    <source>
        <dbReference type="Proteomes" id="UP000321337"/>
    </source>
</evidence>
<dbReference type="InterPro" id="IPR016162">
    <property type="entry name" value="Ald_DH_N"/>
</dbReference>
<evidence type="ECO:0000256" key="2">
    <source>
        <dbReference type="ARBA" id="ARBA00022605"/>
    </source>
</evidence>
<dbReference type="GO" id="GO:0005737">
    <property type="term" value="C:cytoplasm"/>
    <property type="evidence" value="ECO:0007669"/>
    <property type="project" value="UniProtKB-SubCell"/>
</dbReference>
<dbReference type="AlphaFoldDB" id="A0A512L875"/>
<dbReference type="InterPro" id="IPR020593">
    <property type="entry name" value="G-glutamylP_reductase_CS"/>
</dbReference>
<dbReference type="InterPro" id="IPR000965">
    <property type="entry name" value="GPR_dom"/>
</dbReference>
<sequence length="417" mass="44147">MDIKTYMQDRGRAARAASRAVARADTNAKNRALNVMAAAIQRDADKLLAANAEDMAAARAAGLDAALLDRLALNAKSIAGMAEGLLQIAALPDPVGEITDLKYRPSGIQVGKMRVPLGVIGIIYEARPNVTADAAGLCLKSGNAAILRGGSEAIRSNQAIAACVREGLAAAGLPETALQVIATTDRAAVGELITMQGYVDVIVPRGGKGLIERVMNDARIPVIKHLHGVCHVYIDDRADVDKAVRIADNAKTSRYGTCNTMETLLLANNIAPAVLPRIADIYAAKGVEMRGCDAARQIVAMNAATDVDWVTEYLAPIISIRVVDGMDAAIEHINTYGSQHTDAIVTEDYARARRFLREVDSSSVMVNASTRFADGFEYGLGAEIGISTDKIHARGPVGLEGLTSQKWVVLGDGHVRG</sequence>
<comment type="similarity">
    <text evidence="7">Belongs to the gamma-glutamyl phosphate reductase family.</text>
</comment>
<evidence type="ECO:0000313" key="9">
    <source>
        <dbReference type="EMBL" id="GEP30684.1"/>
    </source>
</evidence>
<gene>
    <name evidence="7 9" type="primary">proA</name>
    <name evidence="9" type="ORF">TPL01_18220</name>
</gene>
<dbReference type="InterPro" id="IPR016161">
    <property type="entry name" value="Ald_DH/histidinol_DH"/>
</dbReference>
<keyword evidence="3 7" id="KW-0641">Proline biosynthesis</keyword>
<dbReference type="PIRSF" id="PIRSF000151">
    <property type="entry name" value="GPR"/>
    <property type="match status" value="1"/>
</dbReference>
<dbReference type="InterPro" id="IPR012134">
    <property type="entry name" value="Glu-5-SA_DH"/>
</dbReference>
<dbReference type="InterPro" id="IPR016163">
    <property type="entry name" value="Ald_DH_C"/>
</dbReference>
<accession>A0A512L875</accession>
<dbReference type="UniPathway" id="UPA00098">
    <property type="reaction ID" value="UER00360"/>
</dbReference>